<keyword evidence="1" id="KW-1133">Transmembrane helix</keyword>
<name>A0ABP3G7N7_9BACI</name>
<organism evidence="2 3">
    <name type="scientific">Bacillus carboniphilus</name>
    <dbReference type="NCBI Taxonomy" id="86663"/>
    <lineage>
        <taxon>Bacteria</taxon>
        <taxon>Bacillati</taxon>
        <taxon>Bacillota</taxon>
        <taxon>Bacilli</taxon>
        <taxon>Bacillales</taxon>
        <taxon>Bacillaceae</taxon>
        <taxon>Bacillus</taxon>
    </lineage>
</organism>
<dbReference type="RefSeq" id="WP_343800844.1">
    <property type="nucleotide sequence ID" value="NZ_BAAADJ010000055.1"/>
</dbReference>
<dbReference type="Proteomes" id="UP001500782">
    <property type="component" value="Unassembled WGS sequence"/>
</dbReference>
<sequence length="107" mass="12055">MVDVSERLTFFAALFNVDENPEAGMWYLYGTIILLCIVVYKLGFAKKLPPLKSFIIYLFLILGCTILTFLGVFLPVAEGLVVAAVILIIYKIRLKQQKKHEEVDGVS</sequence>
<dbReference type="EMBL" id="BAAADJ010000055">
    <property type="protein sequence ID" value="GAA0338639.1"/>
    <property type="molecule type" value="Genomic_DNA"/>
</dbReference>
<reference evidence="3" key="1">
    <citation type="journal article" date="2019" name="Int. J. Syst. Evol. Microbiol.">
        <title>The Global Catalogue of Microorganisms (GCM) 10K type strain sequencing project: providing services to taxonomists for standard genome sequencing and annotation.</title>
        <authorList>
            <consortium name="The Broad Institute Genomics Platform"/>
            <consortium name="The Broad Institute Genome Sequencing Center for Infectious Disease"/>
            <person name="Wu L."/>
            <person name="Ma J."/>
        </authorList>
    </citation>
    <scope>NUCLEOTIDE SEQUENCE [LARGE SCALE GENOMIC DNA]</scope>
    <source>
        <strain evidence="3">JCM 9731</strain>
    </source>
</reference>
<gene>
    <name evidence="2" type="ORF">GCM10008967_31140</name>
</gene>
<feature type="transmembrane region" description="Helical" evidence="1">
    <location>
        <begin position="54"/>
        <end position="70"/>
    </location>
</feature>
<comment type="caution">
    <text evidence="2">The sequence shown here is derived from an EMBL/GenBank/DDBJ whole genome shotgun (WGS) entry which is preliminary data.</text>
</comment>
<keyword evidence="1" id="KW-0472">Membrane</keyword>
<feature type="transmembrane region" description="Helical" evidence="1">
    <location>
        <begin position="24"/>
        <end position="42"/>
    </location>
</feature>
<dbReference type="Pfam" id="PF14036">
    <property type="entry name" value="YlaH"/>
    <property type="match status" value="1"/>
</dbReference>
<accession>A0ABP3G7N7</accession>
<evidence type="ECO:0000313" key="2">
    <source>
        <dbReference type="EMBL" id="GAA0338639.1"/>
    </source>
</evidence>
<proteinExistence type="predicted"/>
<keyword evidence="1" id="KW-0812">Transmembrane</keyword>
<protein>
    <submittedName>
        <fullName evidence="2">YlaH-like family protein</fullName>
    </submittedName>
</protein>
<evidence type="ECO:0000256" key="1">
    <source>
        <dbReference type="SAM" id="Phobius"/>
    </source>
</evidence>
<keyword evidence="3" id="KW-1185">Reference proteome</keyword>
<evidence type="ECO:0000313" key="3">
    <source>
        <dbReference type="Proteomes" id="UP001500782"/>
    </source>
</evidence>
<dbReference type="InterPro" id="IPR025620">
    <property type="entry name" value="YlaH"/>
</dbReference>